<evidence type="ECO:0000256" key="1">
    <source>
        <dbReference type="SAM" id="SignalP"/>
    </source>
</evidence>
<feature type="chain" id="PRO_5041398272" evidence="1">
    <location>
        <begin position="21"/>
        <end position="138"/>
    </location>
</feature>
<feature type="signal peptide" evidence="1">
    <location>
        <begin position="1"/>
        <end position="20"/>
    </location>
</feature>
<dbReference type="AlphaFoldDB" id="A0AA37LRF3"/>
<reference evidence="2 3" key="1">
    <citation type="submission" date="2021-07" db="EMBL/GenBank/DDBJ databases">
        <title>Genome data of Colletotrichum spaethianum.</title>
        <authorList>
            <person name="Utami Y.D."/>
            <person name="Hiruma K."/>
        </authorList>
    </citation>
    <scope>NUCLEOTIDE SEQUENCE [LARGE SCALE GENOMIC DNA]</scope>
    <source>
        <strain evidence="2 3">MAFF 242679</strain>
    </source>
</reference>
<sequence>MVSANLILNVLAACAAAVVAAPLDDPSGSVLMARAETSVLMCEDKGFKGLCRTERIQTGSCRNVPGELMDRISSIRNNDKNANTCTWYRERFLIDNVSVMDSDRECRGDSYRNQDDGNLGDGNGHFNDAIRSYECRRK</sequence>
<dbReference type="Gene3D" id="2.60.20.10">
    <property type="entry name" value="Crystallins"/>
    <property type="match status" value="1"/>
</dbReference>
<proteinExistence type="predicted"/>
<gene>
    <name evidence="2" type="ORF">ColLi_04344</name>
</gene>
<keyword evidence="3" id="KW-1185">Reference proteome</keyword>
<dbReference type="Proteomes" id="UP001055172">
    <property type="component" value="Unassembled WGS sequence"/>
</dbReference>
<organism evidence="2 3">
    <name type="scientific">Colletotrichum liriopes</name>
    <dbReference type="NCBI Taxonomy" id="708192"/>
    <lineage>
        <taxon>Eukaryota</taxon>
        <taxon>Fungi</taxon>
        <taxon>Dikarya</taxon>
        <taxon>Ascomycota</taxon>
        <taxon>Pezizomycotina</taxon>
        <taxon>Sordariomycetes</taxon>
        <taxon>Hypocreomycetidae</taxon>
        <taxon>Glomerellales</taxon>
        <taxon>Glomerellaceae</taxon>
        <taxon>Colletotrichum</taxon>
        <taxon>Colletotrichum spaethianum species complex</taxon>
    </lineage>
</organism>
<dbReference type="EMBL" id="BPPX01000007">
    <property type="protein sequence ID" value="GJC81506.1"/>
    <property type="molecule type" value="Genomic_DNA"/>
</dbReference>
<comment type="caution">
    <text evidence="2">The sequence shown here is derived from an EMBL/GenBank/DDBJ whole genome shotgun (WGS) entry which is preliminary data.</text>
</comment>
<keyword evidence="1" id="KW-0732">Signal</keyword>
<protein>
    <submittedName>
        <fullName evidence="2">Uncharacterized protein</fullName>
    </submittedName>
</protein>
<evidence type="ECO:0000313" key="2">
    <source>
        <dbReference type="EMBL" id="GJC81506.1"/>
    </source>
</evidence>
<accession>A0AA37LRF3</accession>
<evidence type="ECO:0000313" key="3">
    <source>
        <dbReference type="Proteomes" id="UP001055172"/>
    </source>
</evidence>
<name>A0AA37LRF3_9PEZI</name>